<dbReference type="InterPro" id="IPR020841">
    <property type="entry name" value="PKS_Beta-ketoAc_synthase_dom"/>
</dbReference>
<reference evidence="11" key="1">
    <citation type="journal article" date="2011" name="Genome Biol.">
        <title>Comparative genomics of the social amoebae Dictyostelium discoideum and Dictyostelium purpureum.</title>
        <authorList>
            <consortium name="US DOE Joint Genome Institute (JGI-PGF)"/>
            <person name="Sucgang R."/>
            <person name="Kuo A."/>
            <person name="Tian X."/>
            <person name="Salerno W."/>
            <person name="Parikh A."/>
            <person name="Feasley C.L."/>
            <person name="Dalin E."/>
            <person name="Tu H."/>
            <person name="Huang E."/>
            <person name="Barry K."/>
            <person name="Lindquist E."/>
            <person name="Shapiro H."/>
            <person name="Bruce D."/>
            <person name="Schmutz J."/>
            <person name="Salamov A."/>
            <person name="Fey P."/>
            <person name="Gaudet P."/>
            <person name="Anjard C."/>
            <person name="Babu M.M."/>
            <person name="Basu S."/>
            <person name="Bushmanova Y."/>
            <person name="van der Wel H."/>
            <person name="Katoh-Kurasawa M."/>
            <person name="Dinh C."/>
            <person name="Coutinho P.M."/>
            <person name="Saito T."/>
            <person name="Elias M."/>
            <person name="Schaap P."/>
            <person name="Kay R.R."/>
            <person name="Henrissat B."/>
            <person name="Eichinger L."/>
            <person name="Rivero F."/>
            <person name="Putnam N.H."/>
            <person name="West C.M."/>
            <person name="Loomis W.F."/>
            <person name="Chisholm R.L."/>
            <person name="Shaulsky G."/>
            <person name="Strassmann J.E."/>
            <person name="Queller D.C."/>
            <person name="Kuspa A."/>
            <person name="Grigoriev I.V."/>
        </authorList>
    </citation>
    <scope>NUCLEOTIDE SEQUENCE [LARGE SCALE GENOMIC DNA]</scope>
    <source>
        <strain evidence="11">QSDP1</strain>
    </source>
</reference>
<dbReference type="InterPro" id="IPR057326">
    <property type="entry name" value="KR_dom"/>
</dbReference>
<dbReference type="InterPro" id="IPR049551">
    <property type="entry name" value="PKS_DH_C"/>
</dbReference>
<sequence length="2373" mass="270077">MKNEQSSNNSVAIVGVGFRLPGNSNDTASLWDNLINKFDGIVDSTERWSDNFTTNGDIKSNQAGLISMEEIKNFDPLMFSISPSDAPSIDPQQRLLLKCTWEALEDANCDPIKLRGSNTSVYVGISTFDYLSIMRNPEETLPNVFGSSFHSASNRISYCFDLRGPSLSIDTACSSSLNAIDLGFKSIVDGYCTYSVVGGASLLFDAIFCKAFSHLNMLGEGGKSRTFSADADGYARGEGVGVVILKNLEQAIKDGDKIYCLIDGINSNSDGNYDKNSFYAPSKTGQSNNIKTMFNKCNVKPQEISFVECHGTGTPTGDPIEVEGISMAFSKYHSKENPLLIGSIKSNIGHLEACSGIASIVKCCLMLKHRQFVPNINFNEPNPNIKFDEWNVKVITENTPFPNDKPVSLMINNFGITGSNVCIVLSEYKNQKPTANEKPQSDKFYLVPFSSNSKQSLNNYFSKIISDYIYYSDNVSLNDFVHYQSDSKSVKLYQRAVLLANKWQDIKNNDNIIKTKNNITSNLKISNESNKDTNICFVFSGQGTQWNHMGEQLYKNDSYFKQTIDLIDEKLSNYFGYSILERLKSIQDGDISINEPIIAQPSICMIQIALFESLTKQWGVSPNFIIGHSLGELTAQYCSGSIDLDTLCYILYHRSKAQQKTVGSGRMLSINISADQYIKEYSNQYPSIEISCYNSPNSIVIGGDEDSLKKIQKTLNVFNAFLSTPSSFHTSSQDLIKQDLLSLEFNSNKPSIPVLSTVDKDFFNGETITFTPEYCYRNVRESVYFTETVEKLYQHIESTQLGNNLIFIEISPHSALTFHLKQIEPNEDTKYFNKITILNTLNKNKTDINQMFNLLSTLYCNHNIEVNFKNQLNNFNTSYKLKDLNLPKYQWDDKEFWCEDIDSLDYRSNGPPVELLGNKNIKTPLMSYKTVINVEKKQFQYLKGHQVKGKYYLPGCSYIENIISSFPNQDLIINYLEFKKPVILMEGVRKQLQTNISQISKKDYRAQFHYYETNLNKWIESSSGNVQLFNFNNPKEKKMNIEYLKSICNLTTLSKKDFYTHVKSKTGLSYSGYFQSIKECRLGNNVVLNTVPYTIIGDNINTIINCALLDSCMHGAMVFIQDQCNLVFESVKNIKFYSSNLSKNYAKDLLVFIENKGRKGDSFGFKTTIMLEDGTIVMEIELGNMKSMTPVIDSLKIEYPTTNDFQTSYLQLKDSEVEIIFKDINNNQDVNNIELDTLSQEKMAIKFEPQELSKYSNYQQSIVDSIKESLKPLIKKRNVIRIIEFGGNTGSLSFSILNGITQLLEDEFNGGFNEIEIEYTWSDESTIYVEQVKERLSFFKKGNVILKKLNLNQNLCPSQELKPNYYDIALISNSIFTVKNFQFSIIEINKILKNNGSLMILDLIFNLPFYNTFYSIFDEWWQLKKRNNLTNDEWQNILNNNNFNNVKIINNNDNPHIVYSQKNECLGTDEKEPKNIILYSDNQSLNSEFIKNSPNNYFSIKTIEEFNQIKKKIDQNTAIYFLKPINDMGLNNFKQVTLEYIKIAQFIIENKLNTKLVLASSNCYSKESSNYLAASIIGVFKNLIDQFQQLLFFSLDFDNESLKNEKNVVSVIKKLTDTDYSIEREFIIRNNKVYIEKLKDETNIYQKYQSESIENQIVSNDHLFAKLNENLEFELQSKKQLEDDQVEIETKAIGINYKDYLVYTGHISSDAEDNSAQFGIEYSGIVKDIGSNVTEFNVGDRVYGMGHATSSSINIVNKNHLCHMPSNTTFTEAASIPTVYLTSYHCLFKVGNLDIEEQESILIHSASGGVGLSMIEILKWKEFKGNLFVTVGSNEKEDYLINRYGSFITGIFSSRNKDYVVQIKEKLKQLGSNKSGVDIIINTLPSEFLESNFQCLNPCGRIVDLSITHLNPNEYMTNNNFRFNLSYANIELLVLDFSYLCKILKIISTEISSGKLIPIPISEYSVLNVKSAIEYINQRKHIGKIVVNYEDFNIKNYLIAKQEQKQEEIEKVPIIKSNYAISKELGETVLVTGQTGIILEIIKWITKYSKSVKNIIILSKSSLKWELQLLINLNKHKINYYFKSVDVENYDQIEDSVSQVMNENGHIKTIHSIFHFAFAFLTVDPLELNIRHLDISHGAKTIGAINLHNLSIKHKWEIKNFIMASSIATLLGNHNQSTYISANSVLESLANHRKSLGLPALTVNWGHIGSTGIVSRNDSVGEFLEGIGLEPLESNMIFGALDLFIQNKATLQNDYNKTIISKVNLDILASSNLYNHKIDYKVNIFFKDKKAKENEDNRGFEAIQRKVLSKISELLNINENNVNTKLKISEFGADSLVQVQVKNWVDKEFKKNLFSILELQNHTIESIIKKLST</sequence>
<feature type="active site" description="Proton acceptor; for dehydratase activity" evidence="6">
    <location>
        <position position="945"/>
    </location>
</feature>
<evidence type="ECO:0000313" key="11">
    <source>
        <dbReference type="Proteomes" id="UP000001064"/>
    </source>
</evidence>
<feature type="domain" description="PKS/mFAS DH" evidence="9">
    <location>
        <begin position="913"/>
        <end position="1194"/>
    </location>
</feature>
<dbReference type="InParanoid" id="F0ZV61"/>
<dbReference type="SUPFAM" id="SSF53335">
    <property type="entry name" value="S-adenosyl-L-methionine-dependent methyltransferases"/>
    <property type="match status" value="1"/>
</dbReference>
<dbReference type="SUPFAM" id="SSF52151">
    <property type="entry name" value="FabD/lysophospholipase-like"/>
    <property type="match status" value="1"/>
</dbReference>
<dbReference type="InterPro" id="IPR036736">
    <property type="entry name" value="ACP-like_sf"/>
</dbReference>
<dbReference type="Pfam" id="PF13602">
    <property type="entry name" value="ADH_zinc_N_2"/>
    <property type="match status" value="1"/>
</dbReference>
<dbReference type="Gene3D" id="3.40.47.10">
    <property type="match status" value="1"/>
</dbReference>
<evidence type="ECO:0000256" key="3">
    <source>
        <dbReference type="ARBA" id="ARBA00022553"/>
    </source>
</evidence>
<dbReference type="Proteomes" id="UP000001064">
    <property type="component" value="Unassembled WGS sequence"/>
</dbReference>
<dbReference type="Gene3D" id="3.90.180.10">
    <property type="entry name" value="Medium-chain alcohol dehydrogenases, catalytic domain"/>
    <property type="match status" value="1"/>
</dbReference>
<dbReference type="CDD" id="cd08954">
    <property type="entry name" value="KR_1_FAS_SDR_x"/>
    <property type="match status" value="1"/>
</dbReference>
<proteinExistence type="predicted"/>
<dbReference type="InterPro" id="IPR013968">
    <property type="entry name" value="PKS_KR"/>
</dbReference>
<dbReference type="GeneID" id="10507482"/>
<dbReference type="VEuPathDB" id="AmoebaDB:DICPUDRAFT_38743"/>
<dbReference type="Pfam" id="PF14765">
    <property type="entry name" value="PS-DH"/>
    <property type="match status" value="1"/>
</dbReference>
<dbReference type="SUPFAM" id="SSF51735">
    <property type="entry name" value="NAD(P)-binding Rossmann-fold domains"/>
    <property type="match status" value="2"/>
</dbReference>
<evidence type="ECO:0000259" key="9">
    <source>
        <dbReference type="PROSITE" id="PS52019"/>
    </source>
</evidence>
<dbReference type="SMART" id="SM00825">
    <property type="entry name" value="PKS_KS"/>
    <property type="match status" value="1"/>
</dbReference>
<keyword evidence="4" id="KW-0808">Transferase</keyword>
<dbReference type="SMART" id="SM00822">
    <property type="entry name" value="PKS_KR"/>
    <property type="match status" value="1"/>
</dbReference>
<evidence type="ECO:0000256" key="1">
    <source>
        <dbReference type="ARBA" id="ARBA00001957"/>
    </source>
</evidence>
<evidence type="ECO:0000259" key="7">
    <source>
        <dbReference type="PROSITE" id="PS50075"/>
    </source>
</evidence>
<dbReference type="InterPro" id="IPR036291">
    <property type="entry name" value="NAD(P)-bd_dom_sf"/>
</dbReference>
<dbReference type="PROSITE" id="PS00606">
    <property type="entry name" value="KS3_1"/>
    <property type="match status" value="1"/>
</dbReference>
<dbReference type="InterPro" id="IPR042104">
    <property type="entry name" value="PKS_dehydratase_sf"/>
</dbReference>
<gene>
    <name evidence="10" type="ORF">DICPUDRAFT_38743</name>
</gene>
<dbReference type="InterPro" id="IPR009081">
    <property type="entry name" value="PP-bd_ACP"/>
</dbReference>
<dbReference type="PROSITE" id="PS52019">
    <property type="entry name" value="PKS_MFAS_DH"/>
    <property type="match status" value="1"/>
</dbReference>
<dbReference type="InterPro" id="IPR014031">
    <property type="entry name" value="Ketoacyl_synth_C"/>
</dbReference>
<dbReference type="Gene3D" id="3.40.366.10">
    <property type="entry name" value="Malonyl-Coenzyme A Acyl Carrier Protein, domain 2"/>
    <property type="match status" value="1"/>
</dbReference>
<dbReference type="InterPro" id="IPR049900">
    <property type="entry name" value="PKS_mFAS_DH"/>
</dbReference>
<evidence type="ECO:0000313" key="10">
    <source>
        <dbReference type="EMBL" id="EGC32164.1"/>
    </source>
</evidence>
<dbReference type="RefSeq" id="XP_003291302.1">
    <property type="nucleotide sequence ID" value="XM_003291254.1"/>
</dbReference>
<dbReference type="eggNOG" id="KOG1202">
    <property type="taxonomic scope" value="Eukaryota"/>
</dbReference>
<feature type="active site" description="Proton donor; for dehydratase activity" evidence="6">
    <location>
        <position position="1110"/>
    </location>
</feature>
<feature type="domain" description="Carrier" evidence="7">
    <location>
        <begin position="2298"/>
        <end position="2373"/>
    </location>
</feature>
<dbReference type="GO" id="GO:0016491">
    <property type="term" value="F:oxidoreductase activity"/>
    <property type="evidence" value="ECO:0007669"/>
    <property type="project" value="InterPro"/>
</dbReference>
<dbReference type="InterPro" id="IPR029063">
    <property type="entry name" value="SAM-dependent_MTases_sf"/>
</dbReference>
<dbReference type="InterPro" id="IPR016035">
    <property type="entry name" value="Acyl_Trfase/lysoPLipase"/>
</dbReference>
<dbReference type="InterPro" id="IPR014043">
    <property type="entry name" value="Acyl_transferase_dom"/>
</dbReference>
<dbReference type="SUPFAM" id="SSF47336">
    <property type="entry name" value="ACP-like"/>
    <property type="match status" value="1"/>
</dbReference>
<dbReference type="PANTHER" id="PTHR45681">
    <property type="entry name" value="POLYKETIDE SYNTHASE 44-RELATED"/>
    <property type="match status" value="1"/>
</dbReference>
<comment type="function">
    <text evidence="5">Probable polyketide synthase.</text>
</comment>
<dbReference type="InterPro" id="IPR013154">
    <property type="entry name" value="ADH-like_N"/>
</dbReference>
<dbReference type="KEGG" id="dpp:DICPUDRAFT_38743"/>
<dbReference type="InterPro" id="IPR020843">
    <property type="entry name" value="ER"/>
</dbReference>
<evidence type="ECO:0000256" key="2">
    <source>
        <dbReference type="ARBA" id="ARBA00022450"/>
    </source>
</evidence>
<dbReference type="InterPro" id="IPR050444">
    <property type="entry name" value="Polyketide_Synthase"/>
</dbReference>
<dbReference type="SMART" id="SM00829">
    <property type="entry name" value="PKS_ER"/>
    <property type="match status" value="1"/>
</dbReference>
<evidence type="ECO:0000256" key="6">
    <source>
        <dbReference type="PROSITE-ProRule" id="PRU01363"/>
    </source>
</evidence>
<evidence type="ECO:0000256" key="5">
    <source>
        <dbReference type="ARBA" id="ARBA00037046"/>
    </source>
</evidence>
<dbReference type="InterPro" id="IPR014030">
    <property type="entry name" value="Ketoacyl_synth_N"/>
</dbReference>
<dbReference type="Pfam" id="PF00698">
    <property type="entry name" value="Acyl_transf_1"/>
    <property type="match status" value="1"/>
</dbReference>
<dbReference type="GO" id="GO:0006633">
    <property type="term" value="P:fatty acid biosynthetic process"/>
    <property type="evidence" value="ECO:0000318"/>
    <property type="project" value="GO_Central"/>
</dbReference>
<dbReference type="SUPFAM" id="SSF53901">
    <property type="entry name" value="Thiolase-like"/>
    <property type="match status" value="1"/>
</dbReference>
<dbReference type="InterPro" id="IPR018201">
    <property type="entry name" value="Ketoacyl_synth_AS"/>
</dbReference>
<dbReference type="Pfam" id="PF08240">
    <property type="entry name" value="ADH_N"/>
    <property type="match status" value="1"/>
</dbReference>
<evidence type="ECO:0000259" key="8">
    <source>
        <dbReference type="PROSITE" id="PS52004"/>
    </source>
</evidence>
<dbReference type="OrthoDB" id="329835at2759"/>
<dbReference type="CDD" id="cd05195">
    <property type="entry name" value="enoyl_red"/>
    <property type="match status" value="1"/>
</dbReference>
<dbReference type="Pfam" id="PF08659">
    <property type="entry name" value="KR"/>
    <property type="match status" value="1"/>
</dbReference>
<protein>
    <submittedName>
        <fullName evidence="10">Uncharacterized protein</fullName>
    </submittedName>
</protein>
<dbReference type="CDD" id="cd00833">
    <property type="entry name" value="PKS"/>
    <property type="match status" value="1"/>
</dbReference>
<keyword evidence="3" id="KW-0597">Phosphoprotein</keyword>
<feature type="domain" description="Ketosynthase family 3 (KS3)" evidence="8">
    <location>
        <begin position="8"/>
        <end position="427"/>
    </location>
</feature>
<dbReference type="SUPFAM" id="SSF55048">
    <property type="entry name" value="Probable ACP-binding domain of malonyl-CoA ACP transacylase"/>
    <property type="match status" value="1"/>
</dbReference>
<evidence type="ECO:0000256" key="4">
    <source>
        <dbReference type="ARBA" id="ARBA00022679"/>
    </source>
</evidence>
<dbReference type="Gene3D" id="3.40.50.720">
    <property type="entry name" value="NAD(P)-binding Rossmann-like Domain"/>
    <property type="match status" value="2"/>
</dbReference>
<dbReference type="Pfam" id="PF00109">
    <property type="entry name" value="ketoacyl-synt"/>
    <property type="match status" value="1"/>
</dbReference>
<dbReference type="InterPro" id="IPR001227">
    <property type="entry name" value="Ac_transferase_dom_sf"/>
</dbReference>
<dbReference type="Pfam" id="PF02801">
    <property type="entry name" value="Ketoacyl-synt_C"/>
    <property type="match status" value="1"/>
</dbReference>
<name>F0ZV61_DICPU</name>
<accession>F0ZV61</accession>
<dbReference type="InterPro" id="IPR016039">
    <property type="entry name" value="Thiolase-like"/>
</dbReference>
<dbReference type="SUPFAM" id="SSF50129">
    <property type="entry name" value="GroES-like"/>
    <property type="match status" value="1"/>
</dbReference>
<dbReference type="InterPro" id="IPR016036">
    <property type="entry name" value="Malonyl_transacylase_ACP-bd"/>
</dbReference>
<dbReference type="Pfam" id="PF16197">
    <property type="entry name" value="KAsynt_C_assoc"/>
    <property type="match status" value="1"/>
</dbReference>
<dbReference type="GO" id="GO:0004315">
    <property type="term" value="F:3-oxoacyl-[acyl-carrier-protein] synthase activity"/>
    <property type="evidence" value="ECO:0007669"/>
    <property type="project" value="InterPro"/>
</dbReference>
<keyword evidence="2" id="KW-0596">Phosphopantetheine</keyword>
<comment type="cofactor">
    <cofactor evidence="1">
        <name>pantetheine 4'-phosphate</name>
        <dbReference type="ChEBI" id="CHEBI:47942"/>
    </cofactor>
</comment>
<feature type="region of interest" description="N-terminal hotdog fold" evidence="6">
    <location>
        <begin position="913"/>
        <end position="1033"/>
    </location>
</feature>
<dbReference type="InterPro" id="IPR011032">
    <property type="entry name" value="GroES-like_sf"/>
</dbReference>
<dbReference type="STRING" id="5786.F0ZV61"/>
<dbReference type="Pfam" id="PF23297">
    <property type="entry name" value="ACP_SdgA_C"/>
    <property type="match status" value="1"/>
</dbReference>
<dbReference type="PROSITE" id="PS50075">
    <property type="entry name" value="CARRIER"/>
    <property type="match status" value="1"/>
</dbReference>
<dbReference type="Gene3D" id="3.40.50.150">
    <property type="entry name" value="Vaccinia Virus protein VP39"/>
    <property type="match status" value="1"/>
</dbReference>
<dbReference type="PROSITE" id="PS52004">
    <property type="entry name" value="KS3_2"/>
    <property type="match status" value="1"/>
</dbReference>
<dbReference type="PANTHER" id="PTHR45681:SF4">
    <property type="entry name" value="BETA-KETOACYL SYNTHASE FAMILY PROTEIN-RELATED"/>
    <property type="match status" value="1"/>
</dbReference>
<feature type="region of interest" description="C-terminal hotdog fold" evidence="6">
    <location>
        <begin position="1049"/>
        <end position="1194"/>
    </location>
</feature>
<keyword evidence="11" id="KW-1185">Reference proteome</keyword>
<dbReference type="SMART" id="SM00827">
    <property type="entry name" value="PKS_AT"/>
    <property type="match status" value="1"/>
</dbReference>
<dbReference type="InterPro" id="IPR032821">
    <property type="entry name" value="PKS_assoc"/>
</dbReference>
<organism evidence="10 11">
    <name type="scientific">Dictyostelium purpureum</name>
    <name type="common">Slime mold</name>
    <dbReference type="NCBI Taxonomy" id="5786"/>
    <lineage>
        <taxon>Eukaryota</taxon>
        <taxon>Amoebozoa</taxon>
        <taxon>Evosea</taxon>
        <taxon>Eumycetozoa</taxon>
        <taxon>Dictyostelia</taxon>
        <taxon>Dictyosteliales</taxon>
        <taxon>Dictyosteliaceae</taxon>
        <taxon>Dictyostelium</taxon>
    </lineage>
</organism>
<dbReference type="EMBL" id="GL871208">
    <property type="protein sequence ID" value="EGC32164.1"/>
    <property type="molecule type" value="Genomic_DNA"/>
</dbReference>
<dbReference type="Gene3D" id="3.10.129.110">
    <property type="entry name" value="Polyketide synthase dehydratase"/>
    <property type="match status" value="1"/>
</dbReference>